<dbReference type="PROSITE" id="PS01162">
    <property type="entry name" value="QOR_ZETA_CRYSTAL"/>
    <property type="match status" value="1"/>
</dbReference>
<dbReference type="CDD" id="cd08241">
    <property type="entry name" value="QOR1"/>
    <property type="match status" value="1"/>
</dbReference>
<dbReference type="InterPro" id="IPR002364">
    <property type="entry name" value="Quin_OxRdtase/zeta-crystal_CS"/>
</dbReference>
<accession>A0AAE9XU07</accession>
<dbReference type="SMART" id="SM00829">
    <property type="entry name" value="PKS_ER"/>
    <property type="match status" value="1"/>
</dbReference>
<dbReference type="PANTHER" id="PTHR43677">
    <property type="entry name" value="SHORT-CHAIN DEHYDROGENASE/REDUCTASE"/>
    <property type="match status" value="1"/>
</dbReference>
<dbReference type="Proteomes" id="UP001217500">
    <property type="component" value="Chromosome"/>
</dbReference>
<dbReference type="AlphaFoldDB" id="A0AAE9XU07"/>
<reference evidence="2" key="1">
    <citation type="submission" date="2023-01" db="EMBL/GenBank/DDBJ databases">
        <title>The genome sequence of Kordiimonadaceae bacterium 6D33.</title>
        <authorList>
            <person name="Liu Y."/>
        </authorList>
    </citation>
    <scope>NUCLEOTIDE SEQUENCE</scope>
    <source>
        <strain evidence="2">6D33</strain>
    </source>
</reference>
<dbReference type="EMBL" id="CP116805">
    <property type="protein sequence ID" value="WCL52659.1"/>
    <property type="molecule type" value="Genomic_DNA"/>
</dbReference>
<dbReference type="PANTHER" id="PTHR43677:SF4">
    <property type="entry name" value="QUINONE OXIDOREDUCTASE-LIKE PROTEIN 2"/>
    <property type="match status" value="1"/>
</dbReference>
<gene>
    <name evidence="2" type="ORF">PH603_08920</name>
</gene>
<keyword evidence="3" id="KW-1185">Reference proteome</keyword>
<dbReference type="Pfam" id="PF08240">
    <property type="entry name" value="ADH_N"/>
    <property type="match status" value="1"/>
</dbReference>
<dbReference type="InterPro" id="IPR011032">
    <property type="entry name" value="GroES-like_sf"/>
</dbReference>
<dbReference type="InterPro" id="IPR051397">
    <property type="entry name" value="Zn-ADH-like_protein"/>
</dbReference>
<evidence type="ECO:0000259" key="1">
    <source>
        <dbReference type="SMART" id="SM00829"/>
    </source>
</evidence>
<proteinExistence type="predicted"/>
<dbReference type="GO" id="GO:0008270">
    <property type="term" value="F:zinc ion binding"/>
    <property type="evidence" value="ECO:0007669"/>
    <property type="project" value="InterPro"/>
</dbReference>
<organism evidence="2 3">
    <name type="scientific">Gimibacter soli</name>
    <dbReference type="NCBI Taxonomy" id="3024400"/>
    <lineage>
        <taxon>Bacteria</taxon>
        <taxon>Pseudomonadati</taxon>
        <taxon>Pseudomonadota</taxon>
        <taxon>Alphaproteobacteria</taxon>
        <taxon>Kordiimonadales</taxon>
        <taxon>Temperatibacteraceae</taxon>
        <taxon>Gimibacter</taxon>
    </lineage>
</organism>
<dbReference type="GO" id="GO:0016491">
    <property type="term" value="F:oxidoreductase activity"/>
    <property type="evidence" value="ECO:0007669"/>
    <property type="project" value="InterPro"/>
</dbReference>
<dbReference type="InterPro" id="IPR020843">
    <property type="entry name" value="ER"/>
</dbReference>
<dbReference type="SUPFAM" id="SSF51735">
    <property type="entry name" value="NAD(P)-binding Rossmann-fold domains"/>
    <property type="match status" value="1"/>
</dbReference>
<dbReference type="Gene3D" id="3.40.50.720">
    <property type="entry name" value="NAD(P)-binding Rossmann-like Domain"/>
    <property type="match status" value="1"/>
</dbReference>
<dbReference type="InterPro" id="IPR013154">
    <property type="entry name" value="ADH-like_N"/>
</dbReference>
<name>A0AAE9XU07_9PROT</name>
<sequence>MKAVLCRELGLADKLELADIADPVAGPGQAVVAVNAAGINFPDLLIIQGKYQFKPELPFVPGGEAAGIVESVGEGVTNVKPGDRVIVTTMTGAFAEKVVAPAAMLMPMPDAMSFEVGAGFTITYATSYHALKDRADLKVGETVLVLGAAGGVGLATVQLAKAMGAKVIAAASSDAKLEVCRAAGADEVLNYATEDMKTRLKELTGGRGVDVVYDPVGGDYTEVAVRALAPNGRLLVIGFAAGDIPKIPLNLLLLKQSALVGVFWGAWAGANPKGQIANMKEMFAMIADGRLEPKVTEIYPLADFASAFEALSARRATGKVVLVP</sequence>
<dbReference type="InterPro" id="IPR036291">
    <property type="entry name" value="NAD(P)-bd_dom_sf"/>
</dbReference>
<protein>
    <submittedName>
        <fullName evidence="2">NADPH:quinone oxidoreductase family protein</fullName>
    </submittedName>
</protein>
<dbReference type="Gene3D" id="3.90.180.10">
    <property type="entry name" value="Medium-chain alcohol dehydrogenases, catalytic domain"/>
    <property type="match status" value="1"/>
</dbReference>
<feature type="domain" description="Enoyl reductase (ER)" evidence="1">
    <location>
        <begin position="10"/>
        <end position="322"/>
    </location>
</feature>
<dbReference type="InterPro" id="IPR013149">
    <property type="entry name" value="ADH-like_C"/>
</dbReference>
<dbReference type="KEGG" id="gso:PH603_08920"/>
<dbReference type="SUPFAM" id="SSF50129">
    <property type="entry name" value="GroES-like"/>
    <property type="match status" value="1"/>
</dbReference>
<dbReference type="Pfam" id="PF00107">
    <property type="entry name" value="ADH_zinc_N"/>
    <property type="match status" value="1"/>
</dbReference>
<evidence type="ECO:0000313" key="2">
    <source>
        <dbReference type="EMBL" id="WCL52659.1"/>
    </source>
</evidence>
<evidence type="ECO:0000313" key="3">
    <source>
        <dbReference type="Proteomes" id="UP001217500"/>
    </source>
</evidence>
<dbReference type="RefSeq" id="WP_289501968.1">
    <property type="nucleotide sequence ID" value="NZ_CP116805.1"/>
</dbReference>